<dbReference type="PANTHER" id="PTHR30417:SF1">
    <property type="entry name" value="N-ACETYLMURAMOYL-L-ALANINE AMIDASE AMID"/>
    <property type="match status" value="1"/>
</dbReference>
<dbReference type="AlphaFoldDB" id="A0AAP0BU79"/>
<proteinExistence type="predicted"/>
<dbReference type="GO" id="GO:0009253">
    <property type="term" value="P:peptidoglycan catabolic process"/>
    <property type="evidence" value="ECO:0007669"/>
    <property type="project" value="InterPro"/>
</dbReference>
<keyword evidence="7" id="KW-1185">Reference proteome</keyword>
<evidence type="ECO:0000259" key="5">
    <source>
        <dbReference type="SMART" id="SM00644"/>
    </source>
</evidence>
<dbReference type="Gene3D" id="1.10.101.10">
    <property type="entry name" value="PGBD-like superfamily/PGBD"/>
    <property type="match status" value="1"/>
</dbReference>
<feature type="domain" description="N-acetylmuramoyl-L-alanine amidase" evidence="5">
    <location>
        <begin position="53"/>
        <end position="207"/>
    </location>
</feature>
<dbReference type="SMART" id="SM00644">
    <property type="entry name" value="Ami_2"/>
    <property type="match status" value="1"/>
</dbReference>
<evidence type="ECO:0000313" key="6">
    <source>
        <dbReference type="EMBL" id="KAK8951121.1"/>
    </source>
</evidence>
<dbReference type="InterPro" id="IPR051206">
    <property type="entry name" value="NAMLAA_amidase_2"/>
</dbReference>
<dbReference type="InterPro" id="IPR036366">
    <property type="entry name" value="PGBDSf"/>
</dbReference>
<dbReference type="Gene3D" id="3.40.80.10">
    <property type="entry name" value="Peptidoglycan recognition protein-like"/>
    <property type="match status" value="1"/>
</dbReference>
<comment type="caution">
    <text evidence="6">The sequence shown here is derived from an EMBL/GenBank/DDBJ whole genome shotgun (WGS) entry which is preliminary data.</text>
</comment>
<keyword evidence="3" id="KW-0378">Hydrolase</keyword>
<gene>
    <name evidence="6" type="ORF">KSP39_PZI003974</name>
</gene>
<dbReference type="InterPro" id="IPR002502">
    <property type="entry name" value="Amidase_domain"/>
</dbReference>
<dbReference type="SUPFAM" id="SSF55846">
    <property type="entry name" value="N-acetylmuramoyl-L-alanine amidase-like"/>
    <property type="match status" value="1"/>
</dbReference>
<dbReference type="GO" id="GO:0071555">
    <property type="term" value="P:cell wall organization"/>
    <property type="evidence" value="ECO:0007669"/>
    <property type="project" value="UniProtKB-KW"/>
</dbReference>
<dbReference type="EMBL" id="JBBWWQ010000003">
    <property type="protein sequence ID" value="KAK8951121.1"/>
    <property type="molecule type" value="Genomic_DNA"/>
</dbReference>
<dbReference type="InterPro" id="IPR036505">
    <property type="entry name" value="Amidase/PGRP_sf"/>
</dbReference>
<reference evidence="6 7" key="1">
    <citation type="journal article" date="2022" name="Nat. Plants">
        <title>Genomes of leafy and leafless Platanthera orchids illuminate the evolution of mycoheterotrophy.</title>
        <authorList>
            <person name="Li M.H."/>
            <person name="Liu K.W."/>
            <person name="Li Z."/>
            <person name="Lu H.C."/>
            <person name="Ye Q.L."/>
            <person name="Zhang D."/>
            <person name="Wang J.Y."/>
            <person name="Li Y.F."/>
            <person name="Zhong Z.M."/>
            <person name="Liu X."/>
            <person name="Yu X."/>
            <person name="Liu D.K."/>
            <person name="Tu X.D."/>
            <person name="Liu B."/>
            <person name="Hao Y."/>
            <person name="Liao X.Y."/>
            <person name="Jiang Y.T."/>
            <person name="Sun W.H."/>
            <person name="Chen J."/>
            <person name="Chen Y.Q."/>
            <person name="Ai Y."/>
            <person name="Zhai J.W."/>
            <person name="Wu S.S."/>
            <person name="Zhou Z."/>
            <person name="Hsiao Y.Y."/>
            <person name="Wu W.L."/>
            <person name="Chen Y.Y."/>
            <person name="Lin Y.F."/>
            <person name="Hsu J.L."/>
            <person name="Li C.Y."/>
            <person name="Wang Z.W."/>
            <person name="Zhao X."/>
            <person name="Zhong W.Y."/>
            <person name="Ma X.K."/>
            <person name="Ma L."/>
            <person name="Huang J."/>
            <person name="Chen G.Z."/>
            <person name="Huang M.Z."/>
            <person name="Huang L."/>
            <person name="Peng D.H."/>
            <person name="Luo Y.B."/>
            <person name="Zou S.Q."/>
            <person name="Chen S.P."/>
            <person name="Lan S."/>
            <person name="Tsai W.C."/>
            <person name="Van de Peer Y."/>
            <person name="Liu Z.J."/>
        </authorList>
    </citation>
    <scope>NUCLEOTIDE SEQUENCE [LARGE SCALE GENOMIC DNA]</scope>
    <source>
        <strain evidence="6">Lor287</strain>
    </source>
</reference>
<dbReference type="Pfam" id="PF01510">
    <property type="entry name" value="Amidase_2"/>
    <property type="match status" value="1"/>
</dbReference>
<evidence type="ECO:0000256" key="1">
    <source>
        <dbReference type="ARBA" id="ARBA00001561"/>
    </source>
</evidence>
<dbReference type="GO" id="GO:0008745">
    <property type="term" value="F:N-acetylmuramoyl-L-alanine amidase activity"/>
    <property type="evidence" value="ECO:0007669"/>
    <property type="project" value="UniProtKB-EC"/>
</dbReference>
<dbReference type="CDD" id="cd06583">
    <property type="entry name" value="PGRP"/>
    <property type="match status" value="1"/>
</dbReference>
<dbReference type="GO" id="GO:0009254">
    <property type="term" value="P:peptidoglycan turnover"/>
    <property type="evidence" value="ECO:0007669"/>
    <property type="project" value="TreeGrafter"/>
</dbReference>
<dbReference type="PANTHER" id="PTHR30417">
    <property type="entry name" value="N-ACETYLMURAMOYL-L-ALANINE AMIDASE AMID"/>
    <property type="match status" value="1"/>
</dbReference>
<evidence type="ECO:0000313" key="7">
    <source>
        <dbReference type="Proteomes" id="UP001418222"/>
    </source>
</evidence>
<dbReference type="Proteomes" id="UP001418222">
    <property type="component" value="Unassembled WGS sequence"/>
</dbReference>
<accession>A0AAP0BU79</accession>
<protein>
    <recommendedName>
        <fullName evidence="2">N-acetylmuramoyl-L-alanine amidase</fullName>
        <ecNumber evidence="2">3.5.1.28</ecNumber>
    </recommendedName>
</protein>
<comment type="catalytic activity">
    <reaction evidence="1">
        <text>Hydrolyzes the link between N-acetylmuramoyl residues and L-amino acid residues in certain cell-wall glycopeptides.</text>
        <dbReference type="EC" id="3.5.1.28"/>
    </reaction>
</comment>
<evidence type="ECO:0000256" key="4">
    <source>
        <dbReference type="ARBA" id="ARBA00023316"/>
    </source>
</evidence>
<evidence type="ECO:0000256" key="2">
    <source>
        <dbReference type="ARBA" id="ARBA00011901"/>
    </source>
</evidence>
<dbReference type="EC" id="3.5.1.28" evidence="2"/>
<organism evidence="6 7">
    <name type="scientific">Platanthera zijinensis</name>
    <dbReference type="NCBI Taxonomy" id="2320716"/>
    <lineage>
        <taxon>Eukaryota</taxon>
        <taxon>Viridiplantae</taxon>
        <taxon>Streptophyta</taxon>
        <taxon>Embryophyta</taxon>
        <taxon>Tracheophyta</taxon>
        <taxon>Spermatophyta</taxon>
        <taxon>Magnoliopsida</taxon>
        <taxon>Liliopsida</taxon>
        <taxon>Asparagales</taxon>
        <taxon>Orchidaceae</taxon>
        <taxon>Orchidoideae</taxon>
        <taxon>Orchideae</taxon>
        <taxon>Orchidinae</taxon>
        <taxon>Platanthera</taxon>
    </lineage>
</organism>
<keyword evidence="4" id="KW-0961">Cell wall biogenesis/degradation</keyword>
<name>A0AAP0BU79_9ASPA</name>
<sequence length="315" mass="35857">MSPTSKTANSIPIDQAFPGVFSPKTGINVTASTIHGVEGSYTIDTFPEAEKKRNHYDSREGSKIKYLIMHYTVDDFASTVKTFTSNISQGRTSSHFVITQKEEKVTRGKLLQVVPEDMRAWHAGVSAWKQDKNLNALSLGIEHVNTGFTEGEEHGEISYDRTYYPFDVDQIYTSGIISKDIMKQYNILPQYVLGHEDIAPGRKSDPAIFFPWPKLYNEHGVGAWLDNDEMNKDIIIQKYHPTRDYPTEPNQGVLLQMLISYGYCHAETTTSSSIIKAFKAHFSANQHPELYDDNIRQEEMFWAWALEAKYSCYNS</sequence>
<evidence type="ECO:0000256" key="3">
    <source>
        <dbReference type="ARBA" id="ARBA00022801"/>
    </source>
</evidence>